<name>A0ABV3FIV0_9NOCA</name>
<reference evidence="3 4" key="1">
    <citation type="submission" date="2024-06" db="EMBL/GenBank/DDBJ databases">
        <title>The Natural Products Discovery Center: Release of the First 8490 Sequenced Strains for Exploring Actinobacteria Biosynthetic Diversity.</title>
        <authorList>
            <person name="Kalkreuter E."/>
            <person name="Kautsar S.A."/>
            <person name="Yang D."/>
            <person name="Bader C.D."/>
            <person name="Teijaro C.N."/>
            <person name="Fluegel L."/>
            <person name="Davis C.M."/>
            <person name="Simpson J.R."/>
            <person name="Lauterbach L."/>
            <person name="Steele A.D."/>
            <person name="Gui C."/>
            <person name="Meng S."/>
            <person name="Li G."/>
            <person name="Viehrig K."/>
            <person name="Ye F."/>
            <person name="Su P."/>
            <person name="Kiefer A.F."/>
            <person name="Nichols A."/>
            <person name="Cepeda A.J."/>
            <person name="Yan W."/>
            <person name="Fan B."/>
            <person name="Jiang Y."/>
            <person name="Adhikari A."/>
            <person name="Zheng C.-J."/>
            <person name="Schuster L."/>
            <person name="Cowan T.M."/>
            <person name="Smanski M.J."/>
            <person name="Chevrette M.G."/>
            <person name="De Carvalho L.P.S."/>
            <person name="Shen B."/>
        </authorList>
    </citation>
    <scope>NUCLEOTIDE SEQUENCE [LARGE SCALE GENOMIC DNA]</scope>
    <source>
        <strain evidence="3 4">NPDC050671</strain>
    </source>
</reference>
<feature type="compositionally biased region" description="Basic residues" evidence="1">
    <location>
        <begin position="141"/>
        <end position="152"/>
    </location>
</feature>
<comment type="caution">
    <text evidence="3">The sequence shown here is derived from an EMBL/GenBank/DDBJ whole genome shotgun (WGS) entry which is preliminary data.</text>
</comment>
<accession>A0ABV3FIV0</accession>
<dbReference type="EMBL" id="JBFAIH010000031">
    <property type="protein sequence ID" value="MEV0367530.1"/>
    <property type="molecule type" value="Genomic_DNA"/>
</dbReference>
<feature type="region of interest" description="Disordered" evidence="1">
    <location>
        <begin position="141"/>
        <end position="162"/>
    </location>
</feature>
<gene>
    <name evidence="3" type="ORF">AB0H72_33075</name>
</gene>
<feature type="domain" description="Bacteriophage T5 Orf172 DNA-binding" evidence="2">
    <location>
        <begin position="51"/>
        <end position="120"/>
    </location>
</feature>
<evidence type="ECO:0000313" key="4">
    <source>
        <dbReference type="Proteomes" id="UP001551658"/>
    </source>
</evidence>
<keyword evidence="4" id="KW-1185">Reference proteome</keyword>
<organism evidence="3 4">
    <name type="scientific">Nocardia fusca</name>
    <dbReference type="NCBI Taxonomy" id="941183"/>
    <lineage>
        <taxon>Bacteria</taxon>
        <taxon>Bacillati</taxon>
        <taxon>Actinomycetota</taxon>
        <taxon>Actinomycetes</taxon>
        <taxon>Mycobacteriales</taxon>
        <taxon>Nocardiaceae</taxon>
        <taxon>Nocardia</taxon>
    </lineage>
</organism>
<dbReference type="Proteomes" id="UP001551658">
    <property type="component" value="Unassembled WGS sequence"/>
</dbReference>
<dbReference type="InterPro" id="IPR018306">
    <property type="entry name" value="Phage_T5_Orf172_DNA-bd"/>
</dbReference>
<proteinExistence type="predicted"/>
<feature type="compositionally biased region" description="Basic and acidic residues" evidence="1">
    <location>
        <begin position="153"/>
        <end position="162"/>
    </location>
</feature>
<evidence type="ECO:0000259" key="2">
    <source>
        <dbReference type="Pfam" id="PF10544"/>
    </source>
</evidence>
<dbReference type="Pfam" id="PF10544">
    <property type="entry name" value="T5orf172"/>
    <property type="match status" value="1"/>
</dbReference>
<dbReference type="RefSeq" id="WP_357987230.1">
    <property type="nucleotide sequence ID" value="NZ_JBFAIH010000031.1"/>
</dbReference>
<evidence type="ECO:0000256" key="1">
    <source>
        <dbReference type="SAM" id="MobiDB-lite"/>
    </source>
</evidence>
<sequence>MISNRFHRAGIMICQEHALQTWATVEQMNASGPPIREEPKPKPQSNWKFEGYVYYIRVGDLVKIGHTIDLDRRLATYPPGMEILKIREGTRALEHSEHIRFSEHLSDGREWFQANDRVLQLISEIQSSVDDVIEPEDFQRRKHTPQVVHHRRVTSERAGHGH</sequence>
<evidence type="ECO:0000313" key="3">
    <source>
        <dbReference type="EMBL" id="MEV0367530.1"/>
    </source>
</evidence>
<protein>
    <submittedName>
        <fullName evidence="3">GIY-YIG nuclease family protein</fullName>
    </submittedName>
</protein>